<dbReference type="AlphaFoldDB" id="A0A2G1XL56"/>
<keyword evidence="3" id="KW-1185">Reference proteome</keyword>
<protein>
    <recommendedName>
        <fullName evidence="4">Cytochrome P450</fullName>
    </recommendedName>
</protein>
<dbReference type="SUPFAM" id="SSF48264">
    <property type="entry name" value="Cytochrome P450"/>
    <property type="match status" value="1"/>
</dbReference>
<dbReference type="Proteomes" id="UP000222531">
    <property type="component" value="Unassembled WGS sequence"/>
</dbReference>
<dbReference type="PRINTS" id="PR00359">
    <property type="entry name" value="BP450"/>
</dbReference>
<dbReference type="RefSeq" id="WP_099198800.1">
    <property type="nucleotide sequence ID" value="NZ_NHZO01000122.1"/>
</dbReference>
<evidence type="ECO:0000313" key="2">
    <source>
        <dbReference type="EMBL" id="PHQ51973.1"/>
    </source>
</evidence>
<proteinExistence type="inferred from homology"/>
<accession>A0A2G1XL56</accession>
<dbReference type="GO" id="GO:0016705">
    <property type="term" value="F:oxidoreductase activity, acting on paired donors, with incorporation or reduction of molecular oxygen"/>
    <property type="evidence" value="ECO:0007669"/>
    <property type="project" value="InterPro"/>
</dbReference>
<evidence type="ECO:0008006" key="4">
    <source>
        <dbReference type="Google" id="ProtNLM"/>
    </source>
</evidence>
<reference evidence="2 3" key="1">
    <citation type="journal article" date="2017" name="Biochemistry">
        <title>Identification of the Biosynthetic Pathway for the Antibiotic Bicyclomycin.</title>
        <authorList>
            <person name="Patteson J."/>
            <person name="Cai W."/>
            <person name="Johnson R.A."/>
            <person name="Santa Maria K."/>
            <person name="Li B."/>
        </authorList>
    </citation>
    <scope>NUCLEOTIDE SEQUENCE [LARGE SCALE GENOMIC DNA]</scope>
    <source>
        <strain evidence="2 3">ATCC 21532</strain>
    </source>
</reference>
<dbReference type="EMBL" id="NHZO01000122">
    <property type="protein sequence ID" value="PHQ51973.1"/>
    <property type="molecule type" value="Genomic_DNA"/>
</dbReference>
<comment type="similarity">
    <text evidence="1">Belongs to the cytochrome P450 family.</text>
</comment>
<dbReference type="PANTHER" id="PTHR46696:SF1">
    <property type="entry name" value="CYTOCHROME P450 YJIB-RELATED"/>
    <property type="match status" value="1"/>
</dbReference>
<comment type="caution">
    <text evidence="2">The sequence shown here is derived from an EMBL/GenBank/DDBJ whole genome shotgun (WGS) entry which is preliminary data.</text>
</comment>
<gene>
    <name evidence="2" type="ORF">BLA24_10510</name>
</gene>
<dbReference type="PANTHER" id="PTHR46696">
    <property type="entry name" value="P450, PUTATIVE (EUROFUNG)-RELATED"/>
    <property type="match status" value="1"/>
</dbReference>
<dbReference type="InterPro" id="IPR036396">
    <property type="entry name" value="Cyt_P450_sf"/>
</dbReference>
<dbReference type="GO" id="GO:0004497">
    <property type="term" value="F:monooxygenase activity"/>
    <property type="evidence" value="ECO:0007669"/>
    <property type="project" value="InterPro"/>
</dbReference>
<evidence type="ECO:0000256" key="1">
    <source>
        <dbReference type="ARBA" id="ARBA00010617"/>
    </source>
</evidence>
<dbReference type="GO" id="GO:0005506">
    <property type="term" value="F:iron ion binding"/>
    <property type="evidence" value="ECO:0007669"/>
    <property type="project" value="InterPro"/>
</dbReference>
<dbReference type="InterPro" id="IPR002397">
    <property type="entry name" value="Cyt_P450_B"/>
</dbReference>
<sequence length="262" mass="29582">MLSSESVAATFLSHGSADLHPVMKSLRDEAPVFFSEDLHMWIVSRYDDVTEILKNAELFPASTRSIIMSSYPPEVREVLASTSTFTAPNMGFDGSPAHERLRKPVVPYFSAKGARLLEPRIEEIAGLRAEEVPAEPPVDLVQAYARPLANSVVIALAGFPAEDHDRILRYHRAVNEFFFGRPPAHLQLDYAHDLLEWEQYLSALLAARRRDPRDDLISLLTRKVARGEADYTEQELISFLSFDVVTAVDQGRQLFGRWSTRR</sequence>
<name>A0A2G1XL56_STRCJ</name>
<organism evidence="2 3">
    <name type="scientific">Streptomyces cinnamoneus</name>
    <name type="common">Streptoverticillium cinnamoneum</name>
    <dbReference type="NCBI Taxonomy" id="53446"/>
    <lineage>
        <taxon>Bacteria</taxon>
        <taxon>Bacillati</taxon>
        <taxon>Actinomycetota</taxon>
        <taxon>Actinomycetes</taxon>
        <taxon>Kitasatosporales</taxon>
        <taxon>Streptomycetaceae</taxon>
        <taxon>Streptomyces</taxon>
        <taxon>Streptomyces cinnamoneus group</taxon>
    </lineage>
</organism>
<evidence type="ECO:0000313" key="3">
    <source>
        <dbReference type="Proteomes" id="UP000222531"/>
    </source>
</evidence>
<dbReference type="Gene3D" id="1.10.630.10">
    <property type="entry name" value="Cytochrome P450"/>
    <property type="match status" value="1"/>
</dbReference>
<dbReference type="GO" id="GO:0020037">
    <property type="term" value="F:heme binding"/>
    <property type="evidence" value="ECO:0007669"/>
    <property type="project" value="InterPro"/>
</dbReference>